<protein>
    <recommendedName>
        <fullName evidence="2">Zn(2)-C6 fungal-type domain-containing protein</fullName>
    </recommendedName>
</protein>
<name>A0A168PBV0_ABSGL</name>
<feature type="region of interest" description="Disordered" evidence="1">
    <location>
        <begin position="120"/>
        <end position="191"/>
    </location>
</feature>
<dbReference type="GO" id="GO:0006388">
    <property type="term" value="P:tRNA splicing, via endonucleolytic cleavage and ligation"/>
    <property type="evidence" value="ECO:0007669"/>
    <property type="project" value="TreeGrafter"/>
</dbReference>
<feature type="compositionally biased region" description="Polar residues" evidence="1">
    <location>
        <begin position="273"/>
        <end position="282"/>
    </location>
</feature>
<dbReference type="GO" id="GO:0008270">
    <property type="term" value="F:zinc ion binding"/>
    <property type="evidence" value="ECO:0007669"/>
    <property type="project" value="InterPro"/>
</dbReference>
<feature type="region of interest" description="Disordered" evidence="1">
    <location>
        <begin position="206"/>
        <end position="241"/>
    </location>
</feature>
<dbReference type="SMART" id="SM00066">
    <property type="entry name" value="GAL4"/>
    <property type="match status" value="2"/>
</dbReference>
<dbReference type="GO" id="GO:0000981">
    <property type="term" value="F:DNA-binding transcription factor activity, RNA polymerase II-specific"/>
    <property type="evidence" value="ECO:0007669"/>
    <property type="project" value="InterPro"/>
</dbReference>
<dbReference type="InterPro" id="IPR036864">
    <property type="entry name" value="Zn2-C6_fun-type_DNA-bd_sf"/>
</dbReference>
<dbReference type="PANTHER" id="PTHR32004">
    <property type="entry name" value="TRNA LIGASE"/>
    <property type="match status" value="1"/>
</dbReference>
<dbReference type="EMBL" id="LT553674">
    <property type="protein sequence ID" value="SAM02112.1"/>
    <property type="molecule type" value="Genomic_DNA"/>
</dbReference>
<evidence type="ECO:0000313" key="4">
    <source>
        <dbReference type="Proteomes" id="UP000078561"/>
    </source>
</evidence>
<feature type="compositionally biased region" description="Polar residues" evidence="1">
    <location>
        <begin position="206"/>
        <end position="221"/>
    </location>
</feature>
<evidence type="ECO:0000256" key="1">
    <source>
        <dbReference type="SAM" id="MobiDB-lite"/>
    </source>
</evidence>
<feature type="compositionally biased region" description="Low complexity" evidence="1">
    <location>
        <begin position="139"/>
        <end position="184"/>
    </location>
</feature>
<dbReference type="AlphaFoldDB" id="A0A168PBV0"/>
<dbReference type="GO" id="GO:0005634">
    <property type="term" value="C:nucleus"/>
    <property type="evidence" value="ECO:0007669"/>
    <property type="project" value="TreeGrafter"/>
</dbReference>
<proteinExistence type="predicted"/>
<dbReference type="Pfam" id="PF00172">
    <property type="entry name" value="Zn_clus"/>
    <property type="match status" value="2"/>
</dbReference>
<dbReference type="CDD" id="cd00067">
    <property type="entry name" value="GAL4"/>
    <property type="match status" value="2"/>
</dbReference>
<dbReference type="STRING" id="4829.A0A168PBV0"/>
<feature type="compositionally biased region" description="Low complexity" evidence="1">
    <location>
        <begin position="283"/>
        <end position="297"/>
    </location>
</feature>
<sequence length="1087" mass="122038">MSPSSATSANRKHSQSRHSIVDRCSTIRACEPCRRRKRLCNGQKPCSLCKTESIECVYSVISDHPRGVFTTNTARRLSSGSACETCRRRKTKCDGSNPCAFCAANNLKCVNNAERRKRASISVTTASSLNSPPPHHPLHQQQPSLSPSSSTTTAATTSTLATSPLQQSTSRSSSTASSTGTTHPGSDHETMDRIEDRLRRIEQLMTVFSPSPLSQSTLYPDNNSTNRRTYRNNSTAGSHFNLPPHFVRQQRHSVQGIAVAKEQLELKIARRAMSSSPPQFGHTTASTSSTSSSSSSSERLHAGAYITPPNSGGKNQQQQQQHPSSPPPLSPEQSSTMVRQASNQSHPLTSSMLNLTLSPSSSTSSTSNTSSMHLLQSSTSTPLSEQQQQQQQHAYGSFGSAPTFLPPHHQHQQQREYHPITATAVPPMPSLMDPFPLEWEDQDHHTIESLIRQYEQAPKELRCRSFQVNGEEWLSWTMLEHLYRKTPSRYPTQARGLFTRRQPSGRYTVQVRGYDKFFNVNETAKTQWSALEQDTLGPYTITAKENGCIVFIASVSPTELVVTSKHMIPDPQDDPTSHGGVGYRWLLRHLASVHQPIATLAAWLHKFRVTMVAELCDDDFEEHVVPYTTRGLYLHGINYNTTTLHTLPIDQVQTIGRHFGFHTIHHQKVPSFATLRSFVDDAQRMHQVMNENESEGIVIRCKRDSTAATDYFFKVKYETYLMYREYREITKALVDIQQQQDEEKITVVVRRRRGNKKLKIRFDRSLYYILWLQERVVDHPEWFYDYSRNKGIIAVRQAFEQDWKEGRLEGADIGAVQDWIKSSSEGQGWWILVWLEAIVYFGRSLTNDLDHLISAPLYALDHLDDEGPSNRPPRSPPNCHKQVIEACQPDPAVILEKLDPLLSQLRQLINAACDHMEMEWTEDALADLCDCLESMSNLGHAIARTVIQSFLYPHVIKLTTTLSRLLMNSVLQLGKSHGNALLNGLVFPLLGSAESTSLGRFQMELVSKLATGSLNVSSRTTLLRFLIAGSQDKGALELSDPILQLLNTLASTAPHVSLDPATLRHLLQMIHQVVQARPKDKTCRFAK</sequence>
<dbReference type="PANTHER" id="PTHR32004:SF1">
    <property type="entry name" value="TRNA LIGASE"/>
    <property type="match status" value="1"/>
</dbReference>
<feature type="domain" description="Zn(2)-C6 fungal-type" evidence="2">
    <location>
        <begin position="29"/>
        <end position="58"/>
    </location>
</feature>
<dbReference type="InParanoid" id="A0A168PBV0"/>
<dbReference type="PROSITE" id="PS00463">
    <property type="entry name" value="ZN2_CY6_FUNGAL_1"/>
    <property type="match status" value="1"/>
</dbReference>
<evidence type="ECO:0000259" key="2">
    <source>
        <dbReference type="PROSITE" id="PS50048"/>
    </source>
</evidence>
<dbReference type="PROSITE" id="PS50048">
    <property type="entry name" value="ZN2_CY6_FUNGAL_2"/>
    <property type="match status" value="2"/>
</dbReference>
<keyword evidence="4" id="KW-1185">Reference proteome</keyword>
<feature type="compositionally biased region" description="Polar residues" evidence="1">
    <location>
        <begin position="336"/>
        <end position="346"/>
    </location>
</feature>
<accession>A0A168PBV0</accession>
<dbReference type="SUPFAM" id="SSF57701">
    <property type="entry name" value="Zn2/Cys6 DNA-binding domain"/>
    <property type="match status" value="2"/>
</dbReference>
<organism evidence="3">
    <name type="scientific">Absidia glauca</name>
    <name type="common">Pin mould</name>
    <dbReference type="NCBI Taxonomy" id="4829"/>
    <lineage>
        <taxon>Eukaryota</taxon>
        <taxon>Fungi</taxon>
        <taxon>Fungi incertae sedis</taxon>
        <taxon>Mucoromycota</taxon>
        <taxon>Mucoromycotina</taxon>
        <taxon>Mucoromycetes</taxon>
        <taxon>Mucorales</taxon>
        <taxon>Cunninghamellaceae</taxon>
        <taxon>Absidia</taxon>
    </lineage>
</organism>
<feature type="compositionally biased region" description="Polar residues" evidence="1">
    <location>
        <begin position="373"/>
        <end position="385"/>
    </location>
</feature>
<feature type="compositionally biased region" description="Low complexity" evidence="1">
    <location>
        <begin position="347"/>
        <end position="372"/>
    </location>
</feature>
<evidence type="ECO:0000313" key="3">
    <source>
        <dbReference type="EMBL" id="SAM02112.1"/>
    </source>
</evidence>
<gene>
    <name evidence="3" type="primary">ABSGL_07875.1 scaffold 9181</name>
</gene>
<feature type="domain" description="Zn(2)-C6 fungal-type" evidence="2">
    <location>
        <begin position="82"/>
        <end position="111"/>
    </location>
</feature>
<dbReference type="Gene3D" id="4.10.240.10">
    <property type="entry name" value="Zn(2)-C6 fungal-type DNA-binding domain"/>
    <property type="match status" value="2"/>
</dbReference>
<feature type="compositionally biased region" description="Low complexity" evidence="1">
    <location>
        <begin position="222"/>
        <end position="235"/>
    </location>
</feature>
<dbReference type="InterPro" id="IPR001138">
    <property type="entry name" value="Zn2Cys6_DnaBD"/>
</dbReference>
<dbReference type="Proteomes" id="UP000078561">
    <property type="component" value="Unassembled WGS sequence"/>
</dbReference>
<dbReference type="Pfam" id="PF09511">
    <property type="entry name" value="RNA_lig_T4_1"/>
    <property type="match status" value="1"/>
</dbReference>
<dbReference type="OrthoDB" id="276239at2759"/>
<dbReference type="GO" id="GO:0003972">
    <property type="term" value="F:RNA ligase (ATP) activity"/>
    <property type="evidence" value="ECO:0007669"/>
    <property type="project" value="TreeGrafter"/>
</dbReference>
<reference evidence="3" key="1">
    <citation type="submission" date="2016-04" db="EMBL/GenBank/DDBJ databases">
        <authorList>
            <person name="Evans L.H."/>
            <person name="Alamgir A."/>
            <person name="Owens N."/>
            <person name="Weber N.D."/>
            <person name="Virtaneva K."/>
            <person name="Barbian K."/>
            <person name="Babar A."/>
            <person name="Rosenke K."/>
        </authorList>
    </citation>
    <scope>NUCLEOTIDE SEQUENCE [LARGE SCALE GENOMIC DNA]</scope>
    <source>
        <strain evidence="3">CBS 101.48</strain>
    </source>
</reference>
<feature type="region of interest" description="Disordered" evidence="1">
    <location>
        <begin position="272"/>
        <end position="416"/>
    </location>
</feature>
<dbReference type="InterPro" id="IPR019039">
    <property type="entry name" value="T4-Rnl1-like_N"/>
</dbReference>
<dbReference type="Gene3D" id="1.25.40.480">
    <property type="match status" value="1"/>
</dbReference>